<feature type="domain" description="ABC3 transporter permease C-terminal" evidence="7">
    <location>
        <begin position="14"/>
        <end position="130"/>
    </location>
</feature>
<dbReference type="InterPro" id="IPR051447">
    <property type="entry name" value="Lipoprotein-release_system"/>
</dbReference>
<dbReference type="PANTHER" id="PTHR30489">
    <property type="entry name" value="LIPOPROTEIN-RELEASING SYSTEM TRANSMEMBRANE PROTEIN LOLE"/>
    <property type="match status" value="1"/>
</dbReference>
<dbReference type="GO" id="GO:0098797">
    <property type="term" value="C:plasma membrane protein complex"/>
    <property type="evidence" value="ECO:0007669"/>
    <property type="project" value="TreeGrafter"/>
</dbReference>
<evidence type="ECO:0000256" key="2">
    <source>
        <dbReference type="ARBA" id="ARBA00022475"/>
    </source>
</evidence>
<proteinExistence type="predicted"/>
<keyword evidence="3 6" id="KW-0812">Transmembrane</keyword>
<feature type="transmembrane region" description="Helical" evidence="6">
    <location>
        <begin position="12"/>
        <end position="31"/>
    </location>
</feature>
<dbReference type="Pfam" id="PF02687">
    <property type="entry name" value="FtsX"/>
    <property type="match status" value="1"/>
</dbReference>
<accession>A0A0F9A9W9</accession>
<evidence type="ECO:0000313" key="8">
    <source>
        <dbReference type="EMBL" id="KKK94985.1"/>
    </source>
</evidence>
<feature type="transmembrane region" description="Helical" evidence="6">
    <location>
        <begin position="52"/>
        <end position="80"/>
    </location>
</feature>
<dbReference type="PANTHER" id="PTHR30489:SF0">
    <property type="entry name" value="LIPOPROTEIN-RELEASING SYSTEM TRANSMEMBRANE PROTEIN LOLE"/>
    <property type="match status" value="1"/>
</dbReference>
<organism evidence="8">
    <name type="scientific">marine sediment metagenome</name>
    <dbReference type="NCBI Taxonomy" id="412755"/>
    <lineage>
        <taxon>unclassified sequences</taxon>
        <taxon>metagenomes</taxon>
        <taxon>ecological metagenomes</taxon>
    </lineage>
</organism>
<keyword evidence="4 6" id="KW-1133">Transmembrane helix</keyword>
<evidence type="ECO:0000259" key="7">
    <source>
        <dbReference type="Pfam" id="PF02687"/>
    </source>
</evidence>
<evidence type="ECO:0000256" key="1">
    <source>
        <dbReference type="ARBA" id="ARBA00004651"/>
    </source>
</evidence>
<reference evidence="8" key="1">
    <citation type="journal article" date="2015" name="Nature">
        <title>Complex archaea that bridge the gap between prokaryotes and eukaryotes.</title>
        <authorList>
            <person name="Spang A."/>
            <person name="Saw J.H."/>
            <person name="Jorgensen S.L."/>
            <person name="Zaremba-Niedzwiedzka K."/>
            <person name="Martijn J."/>
            <person name="Lind A.E."/>
            <person name="van Eijk R."/>
            <person name="Schleper C."/>
            <person name="Guy L."/>
            <person name="Ettema T.J."/>
        </authorList>
    </citation>
    <scope>NUCLEOTIDE SEQUENCE</scope>
</reference>
<keyword evidence="2" id="KW-1003">Cell membrane</keyword>
<evidence type="ECO:0000256" key="5">
    <source>
        <dbReference type="ARBA" id="ARBA00023136"/>
    </source>
</evidence>
<comment type="subcellular location">
    <subcellularLocation>
        <location evidence="1">Cell membrane</location>
        <topology evidence="1">Multi-pass membrane protein</topology>
    </subcellularLocation>
</comment>
<dbReference type="InterPro" id="IPR003838">
    <property type="entry name" value="ABC3_permease_C"/>
</dbReference>
<feature type="non-terminal residue" evidence="8">
    <location>
        <position position="1"/>
    </location>
</feature>
<comment type="caution">
    <text evidence="8">The sequence shown here is derived from an EMBL/GenBank/DDBJ whole genome shotgun (WGS) entry which is preliminary data.</text>
</comment>
<keyword evidence="5 6" id="KW-0472">Membrane</keyword>
<feature type="transmembrane region" description="Helical" evidence="6">
    <location>
        <begin position="100"/>
        <end position="123"/>
    </location>
</feature>
<evidence type="ECO:0000256" key="6">
    <source>
        <dbReference type="SAM" id="Phobius"/>
    </source>
</evidence>
<gene>
    <name evidence="8" type="ORF">LCGC14_2677340</name>
</gene>
<dbReference type="EMBL" id="LAZR01047110">
    <property type="protein sequence ID" value="KKK94985.1"/>
    <property type="molecule type" value="Genomic_DNA"/>
</dbReference>
<sequence length="137" mass="15021">ISAVDFVKRLAGGVSLVIMLTASFMIALFMFSSVNERKKEIGVLRSMGYSRLNVFTIFCFEALLIGVIAGILGYFSGFFASFKVLDILEMGEDLVIRFEFSKFVMTFLVVVLVSVVSSIIPALKAARTDPSEALISL</sequence>
<name>A0A0F9A9W9_9ZZZZ</name>
<protein>
    <recommendedName>
        <fullName evidence="7">ABC3 transporter permease C-terminal domain-containing protein</fullName>
    </recommendedName>
</protein>
<evidence type="ECO:0000256" key="3">
    <source>
        <dbReference type="ARBA" id="ARBA00022692"/>
    </source>
</evidence>
<dbReference type="GO" id="GO:0044874">
    <property type="term" value="P:lipoprotein localization to outer membrane"/>
    <property type="evidence" value="ECO:0007669"/>
    <property type="project" value="TreeGrafter"/>
</dbReference>
<dbReference type="AlphaFoldDB" id="A0A0F9A9W9"/>
<evidence type="ECO:0000256" key="4">
    <source>
        <dbReference type="ARBA" id="ARBA00022989"/>
    </source>
</evidence>